<feature type="chain" id="PRO_5008065176" evidence="1">
    <location>
        <begin position="22"/>
        <end position="147"/>
    </location>
</feature>
<name>A0A177JPK7_SPHYA</name>
<sequence>MMMRLGLMIFAVLAISGPAEACRSYRSPAQKLSEGYGTGAISAIARVTVEAVSHNAASFADAHPWSATAAVVQLVRGTYAPTRLRFTRGWGSAACDEGYAVPKVGDQWIIYFTKQQNGDPIVWASYPASIAADADMSLHLPQIEPHP</sequence>
<keyword evidence="1" id="KW-0732">Signal</keyword>
<reference evidence="2 3" key="1">
    <citation type="submission" date="2016-02" db="EMBL/GenBank/DDBJ databases">
        <authorList>
            <person name="Wen L."/>
            <person name="He K."/>
            <person name="Yang H."/>
        </authorList>
    </citation>
    <scope>NUCLEOTIDE SEQUENCE [LARGE SCALE GENOMIC DNA]</scope>
    <source>
        <strain evidence="2 3">CD09_2</strain>
    </source>
</reference>
<evidence type="ECO:0000256" key="1">
    <source>
        <dbReference type="SAM" id="SignalP"/>
    </source>
</evidence>
<dbReference type="AlphaFoldDB" id="A0A177JPK7"/>
<dbReference type="OrthoDB" id="8481556at2"/>
<dbReference type="EMBL" id="LSTR01000036">
    <property type="protein sequence ID" value="OAH43103.1"/>
    <property type="molecule type" value="Genomic_DNA"/>
</dbReference>
<protein>
    <submittedName>
        <fullName evidence="2">Uncharacterized protein</fullName>
    </submittedName>
</protein>
<comment type="caution">
    <text evidence="2">The sequence shown here is derived from an EMBL/GenBank/DDBJ whole genome shotgun (WGS) entry which is preliminary data.</text>
</comment>
<dbReference type="Proteomes" id="UP000077262">
    <property type="component" value="Unassembled WGS sequence"/>
</dbReference>
<proteinExistence type="predicted"/>
<dbReference type="RefSeq" id="WP_017501089.1">
    <property type="nucleotide sequence ID" value="NZ_LSTR01000036.1"/>
</dbReference>
<evidence type="ECO:0000313" key="2">
    <source>
        <dbReference type="EMBL" id="OAH43103.1"/>
    </source>
</evidence>
<evidence type="ECO:0000313" key="3">
    <source>
        <dbReference type="Proteomes" id="UP000077262"/>
    </source>
</evidence>
<gene>
    <name evidence="2" type="ORF">AX777_15610</name>
</gene>
<organism evidence="2 3">
    <name type="scientific">Sphingobium yanoikuyae</name>
    <name type="common">Sphingomonas yanoikuyae</name>
    <dbReference type="NCBI Taxonomy" id="13690"/>
    <lineage>
        <taxon>Bacteria</taxon>
        <taxon>Pseudomonadati</taxon>
        <taxon>Pseudomonadota</taxon>
        <taxon>Alphaproteobacteria</taxon>
        <taxon>Sphingomonadales</taxon>
        <taxon>Sphingomonadaceae</taxon>
        <taxon>Sphingobium</taxon>
    </lineage>
</organism>
<feature type="signal peptide" evidence="1">
    <location>
        <begin position="1"/>
        <end position="21"/>
    </location>
</feature>
<accession>A0A177JPK7</accession>